<proteinExistence type="predicted"/>
<sequence>MDLMNPNNDFFKVVSSENDLLEILKEQSQEFKFLSVRFTIDIDLYAIVSENPIPGIILLERKFRGPKPDMLKELSPIFDCSDIQFDKPISFWNCHFSMHTNFQNSIFKHGFNFRLSTFENGLSMTKVIAEGKSTFGFISSSSVMIMNCFFAVIDNQYSELNVDGDFHINNTTINSELNLYRCKITGQLNLIGIKLNGNLDVSEATIANLNLGVFEDNTSRTELQNFNIAYTEFQGNVQIRNLNINGKVSGQGAVFKDNIFFTNLNFTNHVYLTHSIIDKPIYFDNVCAKGNFSFYGSTLNADIRLTDVDFTNANVSFTGSQINADLWIGSLLNEDSKVFNGKMNFQGAIISAKSIVRVFNLNNPGSPAGEIKFSNVIVRGLVDVKNVYVSKITFDGTIVSGNIQDDNSFRSAIVDRDTARLLKHEARKINNIISALSYNKIEMKLHADNLSIWKFTDWSMLKLNQISNNYGSNWLWGAGFTITCALFCYSIFTLSIFGFGFFWEDNWSFLYTDSKFWAGFINYFWLPTGFNELTKNGVVQGGGAGGVTYIIGKILIAYGIYQTVAAFRKYV</sequence>
<feature type="transmembrane region" description="Helical" evidence="1">
    <location>
        <begin position="509"/>
        <end position="526"/>
    </location>
</feature>
<evidence type="ECO:0008006" key="4">
    <source>
        <dbReference type="Google" id="ProtNLM"/>
    </source>
</evidence>
<gene>
    <name evidence="2" type="ORF">DJ568_16755</name>
</gene>
<feature type="transmembrane region" description="Helical" evidence="1">
    <location>
        <begin position="474"/>
        <end position="502"/>
    </location>
</feature>
<feature type="transmembrane region" description="Helical" evidence="1">
    <location>
        <begin position="546"/>
        <end position="567"/>
    </location>
</feature>
<dbReference type="Proteomes" id="UP000253209">
    <property type="component" value="Unassembled WGS sequence"/>
</dbReference>
<evidence type="ECO:0000256" key="1">
    <source>
        <dbReference type="SAM" id="Phobius"/>
    </source>
</evidence>
<dbReference type="AlphaFoldDB" id="A0A367GL14"/>
<dbReference type="EMBL" id="QGDC01000011">
    <property type="protein sequence ID" value="RCH53685.1"/>
    <property type="molecule type" value="Genomic_DNA"/>
</dbReference>
<comment type="caution">
    <text evidence="2">The sequence shown here is derived from an EMBL/GenBank/DDBJ whole genome shotgun (WGS) entry which is preliminary data.</text>
</comment>
<organism evidence="2 3">
    <name type="scientific">Mucilaginibacter hurinus</name>
    <dbReference type="NCBI Taxonomy" id="2201324"/>
    <lineage>
        <taxon>Bacteria</taxon>
        <taxon>Pseudomonadati</taxon>
        <taxon>Bacteroidota</taxon>
        <taxon>Sphingobacteriia</taxon>
        <taxon>Sphingobacteriales</taxon>
        <taxon>Sphingobacteriaceae</taxon>
        <taxon>Mucilaginibacter</taxon>
    </lineage>
</organism>
<keyword evidence="1" id="KW-0812">Transmembrane</keyword>
<accession>A0A367GL14</accession>
<keyword evidence="3" id="KW-1185">Reference proteome</keyword>
<name>A0A367GL14_9SPHI</name>
<reference evidence="2 3" key="1">
    <citation type="submission" date="2018-05" db="EMBL/GenBank/DDBJ databases">
        <title>Mucilaginibacter hurinus sp. nov., isolated from briquette warehouse soil.</title>
        <authorList>
            <person name="Choi L."/>
        </authorList>
    </citation>
    <scope>NUCLEOTIDE SEQUENCE [LARGE SCALE GENOMIC DNA]</scope>
    <source>
        <strain evidence="2 3">ZR32</strain>
    </source>
</reference>
<keyword evidence="1" id="KW-0472">Membrane</keyword>
<keyword evidence="1" id="KW-1133">Transmembrane helix</keyword>
<protein>
    <recommendedName>
        <fullName evidence="4">Pentapeptide repeat-containing protein</fullName>
    </recommendedName>
</protein>
<evidence type="ECO:0000313" key="3">
    <source>
        <dbReference type="Proteomes" id="UP000253209"/>
    </source>
</evidence>
<dbReference type="OrthoDB" id="965965at2"/>
<dbReference type="RefSeq" id="WP_114006458.1">
    <property type="nucleotide sequence ID" value="NZ_QGDC01000011.1"/>
</dbReference>
<evidence type="ECO:0000313" key="2">
    <source>
        <dbReference type="EMBL" id="RCH53685.1"/>
    </source>
</evidence>